<feature type="transmembrane region" description="Helical" evidence="6">
    <location>
        <begin position="166"/>
        <end position="186"/>
    </location>
</feature>
<dbReference type="GO" id="GO:0016020">
    <property type="term" value="C:membrane"/>
    <property type="evidence" value="ECO:0007669"/>
    <property type="project" value="UniProtKB-SubCell"/>
</dbReference>
<dbReference type="Gene3D" id="1.20.1740.10">
    <property type="entry name" value="Amino acid/polyamine transporter I"/>
    <property type="match status" value="1"/>
</dbReference>
<dbReference type="PIRSF" id="PIRSF006060">
    <property type="entry name" value="AA_transporter"/>
    <property type="match status" value="1"/>
</dbReference>
<sequence>MQETGLVGGESPARITVSSWDVACHVINQTIGWRIFISPAFVVALVENKLFATLLWLVGGFYAFSCIYTNLEYSSAWPFNGGEFVFLPRMFPRPPLVLMCSFAWFFVTFSTPAASSLVFGLHVVAHEFHRPDAWRTAYIASALILIIFWVHYALPRLGIFVNRATAAFKVLFLLVLICAGLVYLIIERHSVPFFQGFATDFGAGVPAKNKALALFLVLYNYQGWQCASYIASEVDGGEELCHIENSQFRVAALKYGAYSAVTAVTVLYLLFNIVMLWLFNFEEIIQGKYAMTVIYTVKVLSVKNHGAALFLISLCIAASALGSIVSSSYTNSRVIRKIAVKRILPFYEVFQTSSTYGESGWDKKGTPRGGLMLLTLIALTAIAASVFFHDCREVPFIIDGFFFYGHSIFAIFLGIGFLFNYNHIKTHRLQHEESASRPQSCEPQTPFPPDTPMLANSHRGNSTTQSREHLVSNDPEEPLYNLNRFESFRISMRRLREGIGLVALRILAGVLFVSGNIFIVVIPLVPTRNPDGTSRHIRTWIVPVVVISTCCVGALAALYILTICSSIKFDRGLRDGITFRHRLGWILEFPDLNFSNFWKPPHWRALWERLCLDENKLPEKNIYRAPPSNSS</sequence>
<protein>
    <recommendedName>
        <fullName evidence="9">Amino acid transporter</fullName>
    </recommendedName>
</protein>
<gene>
    <name evidence="7" type="ORF">K432DRAFT_404453</name>
</gene>
<keyword evidence="3 6" id="KW-1133">Transmembrane helix</keyword>
<feature type="transmembrane region" description="Helical" evidence="6">
    <location>
        <begin position="401"/>
        <end position="421"/>
    </location>
</feature>
<evidence type="ECO:0000256" key="4">
    <source>
        <dbReference type="ARBA" id="ARBA00023136"/>
    </source>
</evidence>
<evidence type="ECO:0000256" key="2">
    <source>
        <dbReference type="ARBA" id="ARBA00022692"/>
    </source>
</evidence>
<feature type="transmembrane region" description="Helical" evidence="6">
    <location>
        <begin position="50"/>
        <end position="71"/>
    </location>
</feature>
<reference evidence="7 8" key="1">
    <citation type="journal article" date="2016" name="Nat. Commun.">
        <title>Ectomycorrhizal ecology is imprinted in the genome of the dominant symbiotic fungus Cenococcum geophilum.</title>
        <authorList>
            <consortium name="DOE Joint Genome Institute"/>
            <person name="Peter M."/>
            <person name="Kohler A."/>
            <person name="Ohm R.A."/>
            <person name="Kuo A."/>
            <person name="Krutzmann J."/>
            <person name="Morin E."/>
            <person name="Arend M."/>
            <person name="Barry K.W."/>
            <person name="Binder M."/>
            <person name="Choi C."/>
            <person name="Clum A."/>
            <person name="Copeland A."/>
            <person name="Grisel N."/>
            <person name="Haridas S."/>
            <person name="Kipfer T."/>
            <person name="LaButti K."/>
            <person name="Lindquist E."/>
            <person name="Lipzen A."/>
            <person name="Maire R."/>
            <person name="Meier B."/>
            <person name="Mihaltcheva S."/>
            <person name="Molinier V."/>
            <person name="Murat C."/>
            <person name="Poggeler S."/>
            <person name="Quandt C.A."/>
            <person name="Sperisen C."/>
            <person name="Tritt A."/>
            <person name="Tisserant E."/>
            <person name="Crous P.W."/>
            <person name="Henrissat B."/>
            <person name="Nehls U."/>
            <person name="Egli S."/>
            <person name="Spatafora J.W."/>
            <person name="Grigoriev I.V."/>
            <person name="Martin F.M."/>
        </authorList>
    </citation>
    <scope>NUCLEOTIDE SEQUENCE [LARGE SCALE GENOMIC DNA]</scope>
    <source>
        <strain evidence="7 8">CBS 459.81</strain>
    </source>
</reference>
<dbReference type="PANTHER" id="PTHR11785:SF382">
    <property type="entry name" value="LOW-AFFINITY METHIONINE PERMEASE"/>
    <property type="match status" value="1"/>
</dbReference>
<comment type="subcellular location">
    <subcellularLocation>
        <location evidence="1">Membrane</location>
        <topology evidence="1">Multi-pass membrane protein</topology>
    </subcellularLocation>
</comment>
<evidence type="ECO:0000256" key="5">
    <source>
        <dbReference type="SAM" id="MobiDB-lite"/>
    </source>
</evidence>
<evidence type="ECO:0000256" key="1">
    <source>
        <dbReference type="ARBA" id="ARBA00004141"/>
    </source>
</evidence>
<evidence type="ECO:0000313" key="7">
    <source>
        <dbReference type="EMBL" id="OCK80711.1"/>
    </source>
</evidence>
<dbReference type="PANTHER" id="PTHR11785">
    <property type="entry name" value="AMINO ACID TRANSPORTER"/>
    <property type="match status" value="1"/>
</dbReference>
<evidence type="ECO:0008006" key="9">
    <source>
        <dbReference type="Google" id="ProtNLM"/>
    </source>
</evidence>
<dbReference type="GO" id="GO:0015179">
    <property type="term" value="F:L-amino acid transmembrane transporter activity"/>
    <property type="evidence" value="ECO:0007669"/>
    <property type="project" value="TreeGrafter"/>
</dbReference>
<evidence type="ECO:0000313" key="8">
    <source>
        <dbReference type="Proteomes" id="UP000250266"/>
    </source>
</evidence>
<feature type="transmembrane region" description="Helical" evidence="6">
    <location>
        <begin position="136"/>
        <end position="154"/>
    </location>
</feature>
<accession>A0A8E2EBG7</accession>
<feature type="region of interest" description="Disordered" evidence="5">
    <location>
        <begin position="432"/>
        <end position="472"/>
    </location>
</feature>
<proteinExistence type="predicted"/>
<feature type="transmembrane region" description="Helical" evidence="6">
    <location>
        <begin position="371"/>
        <end position="389"/>
    </location>
</feature>
<name>A0A8E2EBG7_9PEZI</name>
<dbReference type="AlphaFoldDB" id="A0A8E2EBG7"/>
<dbReference type="InterPro" id="IPR002293">
    <property type="entry name" value="AA/rel_permease1"/>
</dbReference>
<dbReference type="Proteomes" id="UP000250266">
    <property type="component" value="Unassembled WGS sequence"/>
</dbReference>
<feature type="transmembrane region" description="Helical" evidence="6">
    <location>
        <begin position="499"/>
        <end position="525"/>
    </location>
</feature>
<feature type="transmembrane region" description="Helical" evidence="6">
    <location>
        <begin position="537"/>
        <end position="561"/>
    </location>
</feature>
<dbReference type="Pfam" id="PF13520">
    <property type="entry name" value="AA_permease_2"/>
    <property type="match status" value="1"/>
</dbReference>
<dbReference type="InterPro" id="IPR050598">
    <property type="entry name" value="AminoAcid_Transporter"/>
</dbReference>
<evidence type="ECO:0000256" key="6">
    <source>
        <dbReference type="SAM" id="Phobius"/>
    </source>
</evidence>
<feature type="transmembrane region" description="Helical" evidence="6">
    <location>
        <begin position="307"/>
        <end position="329"/>
    </location>
</feature>
<feature type="transmembrane region" description="Helical" evidence="6">
    <location>
        <begin position="255"/>
        <end position="279"/>
    </location>
</feature>
<dbReference type="OrthoDB" id="3938985at2759"/>
<evidence type="ECO:0000256" key="3">
    <source>
        <dbReference type="ARBA" id="ARBA00022989"/>
    </source>
</evidence>
<organism evidence="7 8">
    <name type="scientific">Lepidopterella palustris CBS 459.81</name>
    <dbReference type="NCBI Taxonomy" id="1314670"/>
    <lineage>
        <taxon>Eukaryota</taxon>
        <taxon>Fungi</taxon>
        <taxon>Dikarya</taxon>
        <taxon>Ascomycota</taxon>
        <taxon>Pezizomycotina</taxon>
        <taxon>Dothideomycetes</taxon>
        <taxon>Pleosporomycetidae</taxon>
        <taxon>Mytilinidiales</taxon>
        <taxon>Argynnaceae</taxon>
        <taxon>Lepidopterella</taxon>
    </lineage>
</organism>
<keyword evidence="2 6" id="KW-0812">Transmembrane</keyword>
<keyword evidence="4 6" id="KW-0472">Membrane</keyword>
<feature type="transmembrane region" description="Helical" evidence="6">
    <location>
        <begin position="96"/>
        <end position="124"/>
    </location>
</feature>
<keyword evidence="8" id="KW-1185">Reference proteome</keyword>
<dbReference type="EMBL" id="KV744948">
    <property type="protein sequence ID" value="OCK80711.1"/>
    <property type="molecule type" value="Genomic_DNA"/>
</dbReference>